<evidence type="ECO:0000313" key="3">
    <source>
        <dbReference type="EMBL" id="VFT78589.1"/>
    </source>
</evidence>
<evidence type="ECO:0000313" key="2">
    <source>
        <dbReference type="EMBL" id="KAF0718955.1"/>
    </source>
</evidence>
<dbReference type="AlphaFoldDB" id="A0A485K551"/>
<dbReference type="Proteomes" id="UP000332933">
    <property type="component" value="Unassembled WGS sequence"/>
</dbReference>
<evidence type="ECO:0000256" key="1">
    <source>
        <dbReference type="SAM" id="MobiDB-lite"/>
    </source>
</evidence>
<feature type="region of interest" description="Disordered" evidence="1">
    <location>
        <begin position="101"/>
        <end position="165"/>
    </location>
</feature>
<feature type="compositionally biased region" description="Polar residues" evidence="1">
    <location>
        <begin position="102"/>
        <end position="121"/>
    </location>
</feature>
<evidence type="ECO:0000313" key="4">
    <source>
        <dbReference type="Proteomes" id="UP000332933"/>
    </source>
</evidence>
<name>A0A485K551_9STRA</name>
<protein>
    <submittedName>
        <fullName evidence="3">Aste57867_1371 protein</fullName>
    </submittedName>
</protein>
<dbReference type="EMBL" id="CAADRA010000105">
    <property type="protein sequence ID" value="VFT78589.1"/>
    <property type="molecule type" value="Genomic_DNA"/>
</dbReference>
<gene>
    <name evidence="3" type="primary">Aste57867_1371</name>
    <name evidence="2" type="ORF">As57867_001370</name>
    <name evidence="3" type="ORF">ASTE57867_1371</name>
</gene>
<proteinExistence type="predicted"/>
<dbReference type="EMBL" id="VJMH01000105">
    <property type="protein sequence ID" value="KAF0718955.1"/>
    <property type="molecule type" value="Genomic_DNA"/>
</dbReference>
<reference evidence="2" key="2">
    <citation type="submission" date="2019-06" db="EMBL/GenBank/DDBJ databases">
        <title>Genomics analysis of Aphanomyces spp. identifies a new class of oomycete effector associated with host adaptation.</title>
        <authorList>
            <person name="Gaulin E."/>
        </authorList>
    </citation>
    <scope>NUCLEOTIDE SEQUENCE</scope>
    <source>
        <strain evidence="2">CBS 578.67</strain>
    </source>
</reference>
<sequence>MAISEHDLLKVNETLRKLCSQLVILESEFVAVDTLAKKFDALKQIVLATNDEVSSLTELVHDICERLSAVTENTHSKAAATGTAPPITTTLLNPMKRAKTTVKLSTSSNPTKRTIADSTPHTSRRYRTKRPASSATPRATTNVVTRHAPPSQRDPTPPCPQPPRALASVSHSVYRCQLGLELGAPASYLHNEPCGLFPRGVETTVKYSNQSEYDFKSILYRMDSAKASTKGTSQSTIEERIHRFGLLTEIKGCKMHDLANFPAIVHRNGRLGSSATGCSNNHIPLYPRGGFRRAELFLAFELRARGIRKHLALGTVAKITSSTDVNIQHKSGRNEDILWVTWHTLSTTVPDTKRLLGVYTAHDNLRNIAEAISHDCRSRGIDPPTWIPRDFS</sequence>
<reference evidence="3 4" key="1">
    <citation type="submission" date="2019-03" db="EMBL/GenBank/DDBJ databases">
        <authorList>
            <person name="Gaulin E."/>
            <person name="Dumas B."/>
        </authorList>
    </citation>
    <scope>NUCLEOTIDE SEQUENCE [LARGE SCALE GENOMIC DNA]</scope>
    <source>
        <strain evidence="3">CBS 568.67</strain>
    </source>
</reference>
<accession>A0A485K551</accession>
<keyword evidence="4" id="KW-1185">Reference proteome</keyword>
<feature type="compositionally biased region" description="Polar residues" evidence="1">
    <location>
        <begin position="131"/>
        <end position="144"/>
    </location>
</feature>
<organism evidence="3 4">
    <name type="scientific">Aphanomyces stellatus</name>
    <dbReference type="NCBI Taxonomy" id="120398"/>
    <lineage>
        <taxon>Eukaryota</taxon>
        <taxon>Sar</taxon>
        <taxon>Stramenopiles</taxon>
        <taxon>Oomycota</taxon>
        <taxon>Saprolegniomycetes</taxon>
        <taxon>Saprolegniales</taxon>
        <taxon>Verrucalvaceae</taxon>
        <taxon>Aphanomyces</taxon>
    </lineage>
</organism>